<evidence type="ECO:0000256" key="6">
    <source>
        <dbReference type="SAM" id="SignalP"/>
    </source>
</evidence>
<protein>
    <recommendedName>
        <fullName evidence="5">alpha-1,2-Mannosidase</fullName>
        <ecNumber evidence="5">3.2.1.-</ecNumber>
    </recommendedName>
</protein>
<dbReference type="OrthoDB" id="8118055at2759"/>
<dbReference type="EC" id="3.2.1.-" evidence="5"/>
<dbReference type="InterPro" id="IPR012341">
    <property type="entry name" value="6hp_glycosidase-like_sf"/>
</dbReference>
<dbReference type="Gene3D" id="1.50.10.10">
    <property type="match status" value="1"/>
</dbReference>
<dbReference type="PANTHER" id="PTHR45679">
    <property type="entry name" value="ER DEGRADATION-ENHANCING ALPHA-MANNOSIDASE-LIKE PROTEIN 2"/>
    <property type="match status" value="1"/>
</dbReference>
<dbReference type="SUPFAM" id="SSF48225">
    <property type="entry name" value="Seven-hairpin glycosidases"/>
    <property type="match status" value="1"/>
</dbReference>
<proteinExistence type="inferred from homology"/>
<dbReference type="GO" id="GO:1904380">
    <property type="term" value="P:endoplasmic reticulum mannose trimming"/>
    <property type="evidence" value="ECO:0007669"/>
    <property type="project" value="InterPro"/>
</dbReference>
<accession>A0A8B8D5F4</accession>
<gene>
    <name evidence="8" type="primary">LOC111124336</name>
</gene>
<feature type="signal peptide" evidence="6">
    <location>
        <begin position="1"/>
        <end position="26"/>
    </location>
</feature>
<dbReference type="PANTHER" id="PTHR45679:SF2">
    <property type="entry name" value="ER DEGRADATION-ENHANCING ALPHA-MANNOSIDASE-LIKE PROTEIN 3"/>
    <property type="match status" value="1"/>
</dbReference>
<comment type="similarity">
    <text evidence="2 5">Belongs to the glycosyl hydrolase 47 family.</text>
</comment>
<comment type="subcellular location">
    <subcellularLocation>
        <location evidence="1">Endoplasmic reticulum</location>
    </subcellularLocation>
</comment>
<dbReference type="InterPro" id="IPR044674">
    <property type="entry name" value="EDEM1/2/3"/>
</dbReference>
<organism evidence="7 8">
    <name type="scientific">Crassostrea virginica</name>
    <name type="common">Eastern oyster</name>
    <dbReference type="NCBI Taxonomy" id="6565"/>
    <lineage>
        <taxon>Eukaryota</taxon>
        <taxon>Metazoa</taxon>
        <taxon>Spiralia</taxon>
        <taxon>Lophotrochozoa</taxon>
        <taxon>Mollusca</taxon>
        <taxon>Bivalvia</taxon>
        <taxon>Autobranchia</taxon>
        <taxon>Pteriomorphia</taxon>
        <taxon>Ostreida</taxon>
        <taxon>Ostreoidea</taxon>
        <taxon>Ostreidae</taxon>
        <taxon>Crassostrea</taxon>
    </lineage>
</organism>
<dbReference type="GO" id="GO:0005975">
    <property type="term" value="P:carbohydrate metabolic process"/>
    <property type="evidence" value="ECO:0007669"/>
    <property type="project" value="InterPro"/>
</dbReference>
<dbReference type="GO" id="GO:0004571">
    <property type="term" value="F:mannosyl-oligosaccharide 1,2-alpha-mannosidase activity"/>
    <property type="evidence" value="ECO:0007669"/>
    <property type="project" value="InterPro"/>
</dbReference>
<keyword evidence="7" id="KW-1185">Reference proteome</keyword>
<keyword evidence="5" id="KW-0326">Glycosidase</keyword>
<dbReference type="GO" id="GO:0016020">
    <property type="term" value="C:membrane"/>
    <property type="evidence" value="ECO:0007669"/>
    <property type="project" value="InterPro"/>
</dbReference>
<reference evidence="8" key="1">
    <citation type="submission" date="2025-08" db="UniProtKB">
        <authorList>
            <consortium name="RefSeq"/>
        </authorList>
    </citation>
    <scope>IDENTIFICATION</scope>
    <source>
        <tissue evidence="8">Whole sample</tissue>
    </source>
</reference>
<name>A0A8B8D5F4_CRAVI</name>
<dbReference type="GO" id="GO:0005509">
    <property type="term" value="F:calcium ion binding"/>
    <property type="evidence" value="ECO:0007669"/>
    <property type="project" value="InterPro"/>
</dbReference>
<dbReference type="InterPro" id="IPR001382">
    <property type="entry name" value="Glyco_hydro_47"/>
</dbReference>
<evidence type="ECO:0000313" key="8">
    <source>
        <dbReference type="RefSeq" id="XP_022322895.1"/>
    </source>
</evidence>
<evidence type="ECO:0000256" key="1">
    <source>
        <dbReference type="ARBA" id="ARBA00004240"/>
    </source>
</evidence>
<dbReference type="GeneID" id="111124336"/>
<evidence type="ECO:0000313" key="7">
    <source>
        <dbReference type="Proteomes" id="UP000694844"/>
    </source>
</evidence>
<keyword evidence="3" id="KW-0256">Endoplasmic reticulum</keyword>
<dbReference type="InterPro" id="IPR036026">
    <property type="entry name" value="Seven-hairpin_glycosidases"/>
</dbReference>
<dbReference type="AlphaFoldDB" id="A0A8B8D5F4"/>
<dbReference type="RefSeq" id="XP_022322895.1">
    <property type="nucleotide sequence ID" value="XM_022467187.1"/>
</dbReference>
<keyword evidence="4" id="KW-0325">Glycoprotein</keyword>
<feature type="chain" id="PRO_5033997625" description="alpha-1,2-Mannosidase" evidence="6">
    <location>
        <begin position="27"/>
        <end position="241"/>
    </location>
</feature>
<evidence type="ECO:0000256" key="4">
    <source>
        <dbReference type="ARBA" id="ARBA00023180"/>
    </source>
</evidence>
<dbReference type="KEGG" id="cvn:111124336"/>
<dbReference type="PRINTS" id="PR00747">
    <property type="entry name" value="GLYHDRLASE47"/>
</dbReference>
<keyword evidence="5" id="KW-0378">Hydrolase</keyword>
<evidence type="ECO:0000256" key="2">
    <source>
        <dbReference type="ARBA" id="ARBA00007658"/>
    </source>
</evidence>
<dbReference type="GO" id="GO:0044322">
    <property type="term" value="C:endoplasmic reticulum quality control compartment"/>
    <property type="evidence" value="ECO:0007669"/>
    <property type="project" value="GOC"/>
</dbReference>
<dbReference type="Pfam" id="PF01532">
    <property type="entry name" value="Glyco_hydro_47"/>
    <property type="match status" value="1"/>
</dbReference>
<evidence type="ECO:0000256" key="3">
    <source>
        <dbReference type="ARBA" id="ARBA00022824"/>
    </source>
</evidence>
<sequence length="241" mass="27372">MTYKRTVKLVGITFVILIYEDSVVQCMSNSQKREMRDTVEEMFDHAYGSYMKYAFPADELMPLSCKGRYRGTEPSRGDVDDTLGNFTLTLIDTLDTLAVMGQVEKFESAVKLVIDYAKFDSDIIVSVFETNIRVLGGLLGGHVMATYFKRKRRAMEWYNGELLMMAKDVGFRLLPAFNTTTGIPYPRINLKHGMEKDNLSQKSKDTCTACAGTMILEFAALSRLTGEHVFEEKAHRVMNYL</sequence>
<evidence type="ECO:0000256" key="5">
    <source>
        <dbReference type="RuleBase" id="RU361193"/>
    </source>
</evidence>
<keyword evidence="6" id="KW-0732">Signal</keyword>
<dbReference type="Proteomes" id="UP000694844">
    <property type="component" value="Chromosome 3"/>
</dbReference>